<proteinExistence type="predicted"/>
<feature type="transmembrane region" description="Helical" evidence="1">
    <location>
        <begin position="28"/>
        <end position="47"/>
    </location>
</feature>
<keyword evidence="3" id="KW-1185">Reference proteome</keyword>
<evidence type="ECO:0000313" key="3">
    <source>
        <dbReference type="Proteomes" id="UP000054877"/>
    </source>
</evidence>
<dbReference type="PATRIC" id="fig|452.5.peg.31"/>
<dbReference type="AlphaFoldDB" id="A0A0W0ZAX7"/>
<gene>
    <name evidence="2" type="ORF">Lspi_0027</name>
</gene>
<dbReference type="EMBL" id="LNYX01000001">
    <property type="protein sequence ID" value="KTD66264.1"/>
    <property type="molecule type" value="Genomic_DNA"/>
</dbReference>
<keyword evidence="1" id="KW-0812">Transmembrane</keyword>
<organism evidence="2 3">
    <name type="scientific">Legionella spiritensis</name>
    <dbReference type="NCBI Taxonomy" id="452"/>
    <lineage>
        <taxon>Bacteria</taxon>
        <taxon>Pseudomonadati</taxon>
        <taxon>Pseudomonadota</taxon>
        <taxon>Gammaproteobacteria</taxon>
        <taxon>Legionellales</taxon>
        <taxon>Legionellaceae</taxon>
        <taxon>Legionella</taxon>
    </lineage>
</organism>
<accession>A0A0W0ZAX7</accession>
<evidence type="ECO:0008006" key="4">
    <source>
        <dbReference type="Google" id="ProtNLM"/>
    </source>
</evidence>
<keyword evidence="1" id="KW-0472">Membrane</keyword>
<dbReference type="InterPro" id="IPR025489">
    <property type="entry name" value="DUF4381"/>
</dbReference>
<evidence type="ECO:0000313" key="2">
    <source>
        <dbReference type="EMBL" id="KTD66264.1"/>
    </source>
</evidence>
<sequence>MADSQPLAQLRDIHLPAPIGWWPLAPGWYFLALGVLVLLLVAVFFIHRRYSYGRARRQALQLLARYRQEYMNEGNSQVTSAKVSELLRRVALVYFSRERVAGLQGDAWIEFLNSTGKDINFSAVRECLIELPYQAPKSINLKPLFTRAEIWIKQRGVPCSN</sequence>
<evidence type="ECO:0000256" key="1">
    <source>
        <dbReference type="SAM" id="Phobius"/>
    </source>
</evidence>
<dbReference type="OrthoDB" id="283083at2"/>
<comment type="caution">
    <text evidence="2">The sequence shown here is derived from an EMBL/GenBank/DDBJ whole genome shotgun (WGS) entry which is preliminary data.</text>
</comment>
<dbReference type="RefSeq" id="WP_058481973.1">
    <property type="nucleotide sequence ID" value="NZ_CAAAII010000002.1"/>
</dbReference>
<dbReference type="Proteomes" id="UP000054877">
    <property type="component" value="Unassembled WGS sequence"/>
</dbReference>
<keyword evidence="1" id="KW-1133">Transmembrane helix</keyword>
<name>A0A0W0ZAX7_LEGSP</name>
<dbReference type="STRING" id="452.Lspi_0027"/>
<protein>
    <recommendedName>
        <fullName evidence="4">DUF4381 domain-containing protein</fullName>
    </recommendedName>
</protein>
<reference evidence="2 3" key="1">
    <citation type="submission" date="2015-11" db="EMBL/GenBank/DDBJ databases">
        <title>Genomic analysis of 38 Legionella species identifies large and diverse effector repertoires.</title>
        <authorList>
            <person name="Burstein D."/>
            <person name="Amaro F."/>
            <person name="Zusman T."/>
            <person name="Lifshitz Z."/>
            <person name="Cohen O."/>
            <person name="Gilbert J.A."/>
            <person name="Pupko T."/>
            <person name="Shuman H.A."/>
            <person name="Segal G."/>
        </authorList>
    </citation>
    <scope>NUCLEOTIDE SEQUENCE [LARGE SCALE GENOMIC DNA]</scope>
    <source>
        <strain evidence="2 3">Mt.St.Helens-9</strain>
    </source>
</reference>
<dbReference type="Pfam" id="PF14316">
    <property type="entry name" value="DUF4381"/>
    <property type="match status" value="1"/>
</dbReference>